<dbReference type="Proteomes" id="UP000033352">
    <property type="component" value="Unassembled WGS sequence"/>
</dbReference>
<comment type="caution">
    <text evidence="1">The sequence shown here is derived from an EMBL/GenBank/DDBJ whole genome shotgun (WGS) entry which is preliminary data.</text>
</comment>
<name>A0A0F1AC90_9ENTR</name>
<sequence>MKTALLLEMLQKQLSALRAEASPLLGHATLKPRFDRQLFRTRSTVIEEYIAEAQTNLDELRHAVEREQPEQVAWLAEHLTEQITALHREIAAWPLRAWDSASPGLGKWLRKRLENQEFERRLFEMKREREVRLNNSETLEEQQQLMREIGALEGRIVRCRQALEEIERVIERLTR</sequence>
<evidence type="ECO:0000313" key="1">
    <source>
        <dbReference type="EMBL" id="KJN19711.1"/>
    </source>
</evidence>
<dbReference type="AlphaFoldDB" id="A0A0F1AC90"/>
<protein>
    <submittedName>
        <fullName evidence="1">Primosomal replication protein N</fullName>
    </submittedName>
</protein>
<dbReference type="InterPro" id="IPR038338">
    <property type="entry name" value="PriC_sf"/>
</dbReference>
<dbReference type="OrthoDB" id="6402824at2"/>
<accession>A0A0F1AC90</accession>
<organism evidence="1 2">
    <name type="scientific">Enterobacter sichuanensis</name>
    <dbReference type="NCBI Taxonomy" id="2071710"/>
    <lineage>
        <taxon>Bacteria</taxon>
        <taxon>Pseudomonadati</taxon>
        <taxon>Pseudomonadota</taxon>
        <taxon>Gammaproteobacteria</taxon>
        <taxon>Enterobacterales</taxon>
        <taxon>Enterobacteriaceae</taxon>
        <taxon>Enterobacter</taxon>
        <taxon>Enterobacter cloacae complex</taxon>
    </lineage>
</organism>
<dbReference type="InterPro" id="IPR010890">
    <property type="entry name" value="PriC"/>
</dbReference>
<dbReference type="Pfam" id="PF07445">
    <property type="entry name" value="PriC"/>
    <property type="match status" value="1"/>
</dbReference>
<dbReference type="Gene3D" id="1.20.1270.340">
    <property type="match status" value="1"/>
</dbReference>
<dbReference type="EMBL" id="JZYX01000059">
    <property type="protein sequence ID" value="KJN19711.1"/>
    <property type="molecule type" value="Genomic_DNA"/>
</dbReference>
<dbReference type="PATRIC" id="fig|1619248.3.peg.4043"/>
<dbReference type="NCBIfam" id="NF007500">
    <property type="entry name" value="PRK10093.1"/>
    <property type="match status" value="1"/>
</dbReference>
<dbReference type="RefSeq" id="WP_045286613.1">
    <property type="nucleotide sequence ID" value="NZ_JZYX01000059.1"/>
</dbReference>
<gene>
    <name evidence="1" type="ORF">SS37_21790</name>
</gene>
<evidence type="ECO:0000313" key="2">
    <source>
        <dbReference type="Proteomes" id="UP000033352"/>
    </source>
</evidence>
<reference evidence="1 2" key="1">
    <citation type="submission" date="2015-03" db="EMBL/GenBank/DDBJ databases">
        <authorList>
            <person name="McCorrison J."/>
            <person name="Sanka R."/>
            <person name="Adams M."/>
            <person name="Brinkac L."/>
            <person name="Nierman W."/>
            <person name="Sutton G."/>
            <person name="Nelson K."/>
            <person name="Kiedrowski L."/>
            <person name="Guerrero D."/>
            <person name="Bonomo R."/>
        </authorList>
    </citation>
    <scope>NUCLEOTIDE SEQUENCE [LARGE SCALE GENOMIC DNA]</scope>
    <source>
        <strain evidence="1 2">35699</strain>
    </source>
</reference>
<proteinExistence type="predicted"/>